<evidence type="ECO:0000313" key="3">
    <source>
        <dbReference type="EMBL" id="EGO62464.1"/>
    </source>
</evidence>
<name>F7NNC1_9FIRM</name>
<feature type="domain" description="Phosphotyrosine protein phosphatase I" evidence="2">
    <location>
        <begin position="5"/>
        <end position="138"/>
    </location>
</feature>
<reference evidence="3 4" key="1">
    <citation type="journal article" date="2011" name="EMBO J.">
        <title>Structural diversity of bacterial flagellar motors.</title>
        <authorList>
            <person name="Chen S."/>
            <person name="Beeby M."/>
            <person name="Murphy G.E."/>
            <person name="Leadbetter J.R."/>
            <person name="Hendrixson D.R."/>
            <person name="Briegel A."/>
            <person name="Li Z."/>
            <person name="Shi J."/>
            <person name="Tocheva E.I."/>
            <person name="Muller A."/>
            <person name="Dobro M.J."/>
            <person name="Jensen G.J."/>
        </authorList>
    </citation>
    <scope>NUCLEOTIDE SEQUENCE [LARGE SCALE GENOMIC DNA]</scope>
    <source>
        <strain evidence="3 4">DSM 6540</strain>
    </source>
</reference>
<dbReference type="Proteomes" id="UP000003240">
    <property type="component" value="Unassembled WGS sequence"/>
</dbReference>
<dbReference type="SUPFAM" id="SSF52788">
    <property type="entry name" value="Phosphotyrosine protein phosphatases I"/>
    <property type="match status" value="1"/>
</dbReference>
<dbReference type="SMART" id="SM00226">
    <property type="entry name" value="LMWPc"/>
    <property type="match status" value="1"/>
</dbReference>
<evidence type="ECO:0000256" key="1">
    <source>
        <dbReference type="ARBA" id="ARBA00022849"/>
    </source>
</evidence>
<evidence type="ECO:0000259" key="2">
    <source>
        <dbReference type="SMART" id="SM00226"/>
    </source>
</evidence>
<dbReference type="InterPro" id="IPR023485">
    <property type="entry name" value="Ptyr_pPase"/>
</dbReference>
<dbReference type="EMBL" id="AFGF01000214">
    <property type="protein sequence ID" value="EGO62464.1"/>
    <property type="molecule type" value="Genomic_DNA"/>
</dbReference>
<organism evidence="3 4">
    <name type="scientific">Acetonema longum DSM 6540</name>
    <dbReference type="NCBI Taxonomy" id="1009370"/>
    <lineage>
        <taxon>Bacteria</taxon>
        <taxon>Bacillati</taxon>
        <taxon>Bacillota</taxon>
        <taxon>Negativicutes</taxon>
        <taxon>Acetonemataceae</taxon>
        <taxon>Acetonema</taxon>
    </lineage>
</organism>
<keyword evidence="4" id="KW-1185">Reference proteome</keyword>
<dbReference type="PANTHER" id="PTHR43428:SF1">
    <property type="entry name" value="ARSENATE REDUCTASE"/>
    <property type="match status" value="1"/>
</dbReference>
<dbReference type="InterPro" id="IPR036196">
    <property type="entry name" value="Ptyr_pPase_sf"/>
</dbReference>
<keyword evidence="1" id="KW-0059">Arsenical resistance</keyword>
<dbReference type="Gene3D" id="3.40.50.2300">
    <property type="match status" value="1"/>
</dbReference>
<accession>F7NNC1</accession>
<dbReference type="Pfam" id="PF01451">
    <property type="entry name" value="LMWPc"/>
    <property type="match status" value="1"/>
</dbReference>
<dbReference type="OrthoDB" id="9784339at2"/>
<dbReference type="eggNOG" id="COG0394">
    <property type="taxonomic scope" value="Bacteria"/>
</dbReference>
<dbReference type="STRING" id="1009370.ALO_18030"/>
<proteinExistence type="predicted"/>
<evidence type="ECO:0000313" key="4">
    <source>
        <dbReference type="Proteomes" id="UP000003240"/>
    </source>
</evidence>
<dbReference type="PANTHER" id="PTHR43428">
    <property type="entry name" value="ARSENATE REDUCTASE"/>
    <property type="match status" value="1"/>
</dbReference>
<dbReference type="CDD" id="cd16345">
    <property type="entry name" value="LMWP_ArsC"/>
    <property type="match status" value="1"/>
</dbReference>
<dbReference type="RefSeq" id="WP_004098505.1">
    <property type="nucleotide sequence ID" value="NZ_AFGF01000214.1"/>
</dbReference>
<dbReference type="GO" id="GO:0046685">
    <property type="term" value="P:response to arsenic-containing substance"/>
    <property type="evidence" value="ECO:0007669"/>
    <property type="project" value="UniProtKB-KW"/>
</dbReference>
<gene>
    <name evidence="3" type="ORF">ALO_18030</name>
</gene>
<protein>
    <submittedName>
        <fullName evidence="3">Protein-tyrosine phosphatase, low molecular weight</fullName>
    </submittedName>
</protein>
<sequence>MNQKKKILFLCTHNSARSQMAEGLLRALYGDRFEAFSAGTMATEVNPYVARAMAEIGIDISAQWSKGLTEYLNDSFDYIVTVCDGAKEACPFFPGGGVMLHQSFTNPSGFRGSDDQIMNGVRLVLSEIKGWIVMTFGERVS</sequence>
<dbReference type="AlphaFoldDB" id="F7NNC1"/>
<comment type="caution">
    <text evidence="3">The sequence shown here is derived from an EMBL/GenBank/DDBJ whole genome shotgun (WGS) entry which is preliminary data.</text>
</comment>